<dbReference type="InterPro" id="IPR001098">
    <property type="entry name" value="DNA-dir_DNA_pol_A_palm_dom"/>
</dbReference>
<dbReference type="GO" id="GO:0006302">
    <property type="term" value="P:double-strand break repair"/>
    <property type="evidence" value="ECO:0007669"/>
    <property type="project" value="TreeGrafter"/>
</dbReference>
<dbReference type="Pfam" id="PF00476">
    <property type="entry name" value="DNA_pol_A"/>
    <property type="match status" value="1"/>
</dbReference>
<evidence type="ECO:0000256" key="4">
    <source>
        <dbReference type="ARBA" id="ARBA00020311"/>
    </source>
</evidence>
<gene>
    <name evidence="10" type="ORF">GTQ45_01920</name>
</gene>
<proteinExistence type="inferred from homology"/>
<dbReference type="InterPro" id="IPR019760">
    <property type="entry name" value="DNA-dir_DNA_pol_A_CS"/>
</dbReference>
<dbReference type="PANTHER" id="PTHR10133:SF62">
    <property type="entry name" value="DNA POLYMERASE THETA"/>
    <property type="match status" value="1"/>
</dbReference>
<evidence type="ECO:0000256" key="5">
    <source>
        <dbReference type="ARBA" id="ARBA00022679"/>
    </source>
</evidence>
<keyword evidence="5" id="KW-0808">Transferase</keyword>
<evidence type="ECO:0000256" key="8">
    <source>
        <dbReference type="ARBA" id="ARBA00049244"/>
    </source>
</evidence>
<sequence length="649" mass="72363">MSRYFFDCETNGFLDELDRIHSLVLKDADTGHVISCADQPHYIKNGFGIEDGVKLLARADEIIGHNIIKFDIPALAKVYPGFSPQGKVTDTMVWARLVYPRDDLRTKDASLNRKRERKGLPRIDGKEMGGQKLETWGFRLGILKGTYAQDNEDAWSSWNPEMQDYCEQDVEVTEALYRRLTERSGKILADGKPAFPLEAIDLEHRVAAIVARQERYGFCFDTEKAEALLARLLTRRAELGDELQKAFPPRWRPKGKGPFVPKRDNARMGYVAGCPLTKVELTPFNPGSRIHVSEWLKVMRGWRPIEFTNDGHPKVDETILNQLPFPEAKVLAETFMIDKRLGQLSEGDQAWLKCVGLDGRIHGSVNTNGAVTGRMTHMLPNVGQVPSGKAPYGHECRECFTVPPDKVQVGCDADALELRCLAGYMAKYDNGSYIEVVLKGKKEDGTDNHSVNCRALGLDPKKIIPIDGKQETGRDIAKTWFYAFIYGAGDWKLGATVGVRGDEAEIIKAGKKSRATFLKNLPALGKLTEKVKAKAKKQGFIRGLDGRRLSIRSQHAALNTLLQSAGAIIMKKGLVILDGLLQDAGLVPGEDYEFVANVHDEWQMEVSPQHAEMVGQTARRAIQLAGEAFNFRCPLDGAYDIGRNWAETH</sequence>
<dbReference type="InterPro" id="IPR012337">
    <property type="entry name" value="RNaseH-like_sf"/>
</dbReference>
<comment type="caution">
    <text evidence="10">The sequence shown here is derived from an EMBL/GenBank/DDBJ whole genome shotgun (WGS) entry which is preliminary data.</text>
</comment>
<dbReference type="Gene3D" id="1.20.1060.10">
    <property type="entry name" value="Taq DNA Polymerase, Chain T, domain 4"/>
    <property type="match status" value="1"/>
</dbReference>
<dbReference type="RefSeq" id="WP_160586577.1">
    <property type="nucleotide sequence ID" value="NZ_BMHN01000001.1"/>
</dbReference>
<dbReference type="GO" id="GO:0003677">
    <property type="term" value="F:DNA binding"/>
    <property type="evidence" value="ECO:0007669"/>
    <property type="project" value="InterPro"/>
</dbReference>
<dbReference type="SUPFAM" id="SSF56672">
    <property type="entry name" value="DNA/RNA polymerases"/>
    <property type="match status" value="1"/>
</dbReference>
<reference evidence="10 11" key="1">
    <citation type="journal article" date="2016" name="Int. J. Syst. Evol. Microbiol.">
        <title>Pyruvatibacter mobilis gen. nov., sp. nov., a marine bacterium from the culture broth of Picochlorum sp. 122.</title>
        <authorList>
            <person name="Wang G."/>
            <person name="Tang M."/>
            <person name="Wu H."/>
            <person name="Dai S."/>
            <person name="Li T."/>
            <person name="Chen C."/>
            <person name="He H."/>
            <person name="Fan J."/>
            <person name="Xiang W."/>
            <person name="Li X."/>
        </authorList>
    </citation>
    <scope>NUCLEOTIDE SEQUENCE [LARGE SCALE GENOMIC DNA]</scope>
    <source>
        <strain evidence="10 11">GYP-11</strain>
    </source>
</reference>
<evidence type="ECO:0000259" key="9">
    <source>
        <dbReference type="SMART" id="SM00482"/>
    </source>
</evidence>
<evidence type="ECO:0000256" key="2">
    <source>
        <dbReference type="ARBA" id="ARBA00011541"/>
    </source>
</evidence>
<dbReference type="SUPFAM" id="SSF53098">
    <property type="entry name" value="Ribonuclease H-like"/>
    <property type="match status" value="1"/>
</dbReference>
<dbReference type="EC" id="2.7.7.7" evidence="3"/>
<evidence type="ECO:0000256" key="1">
    <source>
        <dbReference type="ARBA" id="ARBA00007705"/>
    </source>
</evidence>
<dbReference type="OrthoDB" id="5465413at2"/>
<evidence type="ECO:0000256" key="7">
    <source>
        <dbReference type="ARBA" id="ARBA00022932"/>
    </source>
</evidence>
<dbReference type="PROSITE" id="PS00447">
    <property type="entry name" value="DNA_POLYMERASE_A"/>
    <property type="match status" value="1"/>
</dbReference>
<dbReference type="InterPro" id="IPR036397">
    <property type="entry name" value="RNaseH_sf"/>
</dbReference>
<keyword evidence="11" id="KW-1185">Reference proteome</keyword>
<accession>A0A845Q888</accession>
<dbReference type="GeneID" id="300653467"/>
<dbReference type="PANTHER" id="PTHR10133">
    <property type="entry name" value="DNA POLYMERASE I"/>
    <property type="match status" value="1"/>
</dbReference>
<dbReference type="AlphaFoldDB" id="A0A845Q888"/>
<comment type="subunit">
    <text evidence="2">Single-chain monomer with multiple functions.</text>
</comment>
<comment type="similarity">
    <text evidence="1">Belongs to the DNA polymerase type-A family.</text>
</comment>
<dbReference type="InterPro" id="IPR002298">
    <property type="entry name" value="DNA_polymerase_A"/>
</dbReference>
<keyword evidence="7" id="KW-0239">DNA-directed DNA polymerase</keyword>
<feature type="domain" description="DNA-directed DNA polymerase family A palm" evidence="9">
    <location>
        <begin position="393"/>
        <end position="610"/>
    </location>
</feature>
<organism evidence="10 11">
    <name type="scientific">Pyruvatibacter mobilis</name>
    <dbReference type="NCBI Taxonomy" id="1712261"/>
    <lineage>
        <taxon>Bacteria</taxon>
        <taxon>Pseudomonadati</taxon>
        <taxon>Pseudomonadota</taxon>
        <taxon>Alphaproteobacteria</taxon>
        <taxon>Hyphomicrobiales</taxon>
        <taxon>Parvibaculaceae</taxon>
        <taxon>Pyruvatibacter</taxon>
    </lineage>
</organism>
<dbReference type="Gene3D" id="3.30.70.370">
    <property type="match status" value="2"/>
</dbReference>
<dbReference type="PRINTS" id="PR00868">
    <property type="entry name" value="DNAPOLI"/>
</dbReference>
<dbReference type="GO" id="GO:0006261">
    <property type="term" value="P:DNA-templated DNA replication"/>
    <property type="evidence" value="ECO:0007669"/>
    <property type="project" value="InterPro"/>
</dbReference>
<evidence type="ECO:0000256" key="3">
    <source>
        <dbReference type="ARBA" id="ARBA00012417"/>
    </source>
</evidence>
<comment type="catalytic activity">
    <reaction evidence="8">
        <text>DNA(n) + a 2'-deoxyribonucleoside 5'-triphosphate = DNA(n+1) + diphosphate</text>
        <dbReference type="Rhea" id="RHEA:22508"/>
        <dbReference type="Rhea" id="RHEA-COMP:17339"/>
        <dbReference type="Rhea" id="RHEA-COMP:17340"/>
        <dbReference type="ChEBI" id="CHEBI:33019"/>
        <dbReference type="ChEBI" id="CHEBI:61560"/>
        <dbReference type="ChEBI" id="CHEBI:173112"/>
        <dbReference type="EC" id="2.7.7.7"/>
    </reaction>
</comment>
<evidence type="ECO:0000313" key="11">
    <source>
        <dbReference type="Proteomes" id="UP000470384"/>
    </source>
</evidence>
<dbReference type="EMBL" id="WXYQ01000001">
    <property type="protein sequence ID" value="NBG94488.1"/>
    <property type="molecule type" value="Genomic_DNA"/>
</dbReference>
<dbReference type="Proteomes" id="UP000470384">
    <property type="component" value="Unassembled WGS sequence"/>
</dbReference>
<evidence type="ECO:0000313" key="10">
    <source>
        <dbReference type="EMBL" id="NBG94488.1"/>
    </source>
</evidence>
<dbReference type="InterPro" id="IPR043502">
    <property type="entry name" value="DNA/RNA_pol_sf"/>
</dbReference>
<dbReference type="GO" id="GO:0003887">
    <property type="term" value="F:DNA-directed DNA polymerase activity"/>
    <property type="evidence" value="ECO:0007669"/>
    <property type="project" value="UniProtKB-KW"/>
</dbReference>
<protein>
    <recommendedName>
        <fullName evidence="4">DNA polymerase I</fullName>
        <ecNumber evidence="3">2.7.7.7</ecNumber>
    </recommendedName>
</protein>
<name>A0A845Q888_9HYPH</name>
<dbReference type="Gene3D" id="3.30.420.10">
    <property type="entry name" value="Ribonuclease H-like superfamily/Ribonuclease H"/>
    <property type="match status" value="1"/>
</dbReference>
<evidence type="ECO:0000256" key="6">
    <source>
        <dbReference type="ARBA" id="ARBA00022695"/>
    </source>
</evidence>
<keyword evidence="6" id="KW-0548">Nucleotidyltransferase</keyword>
<dbReference type="SMART" id="SM00482">
    <property type="entry name" value="POLAc"/>
    <property type="match status" value="1"/>
</dbReference>